<evidence type="ECO:0000256" key="8">
    <source>
        <dbReference type="ARBA" id="ARBA00023180"/>
    </source>
</evidence>
<name>A0AAN8XNK5_POLSC</name>
<dbReference type="GO" id="GO:0098552">
    <property type="term" value="C:side of membrane"/>
    <property type="evidence" value="ECO:0007669"/>
    <property type="project" value="UniProtKB-KW"/>
</dbReference>
<dbReference type="PANTHER" id="PTHR10822:SF30">
    <property type="entry name" value="DALLY-LIKE, ISOFORM A"/>
    <property type="match status" value="1"/>
</dbReference>
<dbReference type="GO" id="GO:0005576">
    <property type="term" value="C:extracellular region"/>
    <property type="evidence" value="ECO:0007669"/>
    <property type="project" value="TreeGrafter"/>
</dbReference>
<proteinExistence type="inferred from homology"/>
<evidence type="ECO:0000256" key="5">
    <source>
        <dbReference type="ARBA" id="ARBA00022729"/>
    </source>
</evidence>
<keyword evidence="8" id="KW-0325">Glycoprotein</keyword>
<feature type="region of interest" description="Disordered" evidence="13">
    <location>
        <begin position="455"/>
        <end position="520"/>
    </location>
</feature>
<comment type="function">
    <text evidence="12">Cell surface proteoglycan.</text>
</comment>
<dbReference type="GO" id="GO:0045202">
    <property type="term" value="C:synapse"/>
    <property type="evidence" value="ECO:0007669"/>
    <property type="project" value="TreeGrafter"/>
</dbReference>
<accession>A0AAN8XNK5</accession>
<organism evidence="14 15">
    <name type="scientific">Polyplax serrata</name>
    <name type="common">Common mouse louse</name>
    <dbReference type="NCBI Taxonomy" id="468196"/>
    <lineage>
        <taxon>Eukaryota</taxon>
        <taxon>Metazoa</taxon>
        <taxon>Ecdysozoa</taxon>
        <taxon>Arthropoda</taxon>
        <taxon>Hexapoda</taxon>
        <taxon>Insecta</taxon>
        <taxon>Pterygota</taxon>
        <taxon>Neoptera</taxon>
        <taxon>Paraneoptera</taxon>
        <taxon>Psocodea</taxon>
        <taxon>Troctomorpha</taxon>
        <taxon>Phthiraptera</taxon>
        <taxon>Anoplura</taxon>
        <taxon>Polyplacidae</taxon>
        <taxon>Polyplax</taxon>
    </lineage>
</organism>
<feature type="compositionally biased region" description="Basic and acidic residues" evidence="13">
    <location>
        <begin position="484"/>
        <end position="498"/>
    </location>
</feature>
<evidence type="ECO:0000256" key="11">
    <source>
        <dbReference type="RuleBase" id="RU003518"/>
    </source>
</evidence>
<gene>
    <name evidence="14" type="ORF">RUM43_000765</name>
</gene>
<dbReference type="GO" id="GO:0009966">
    <property type="term" value="P:regulation of signal transduction"/>
    <property type="evidence" value="ECO:0007669"/>
    <property type="project" value="InterPro"/>
</dbReference>
<dbReference type="GO" id="GO:0005886">
    <property type="term" value="C:plasma membrane"/>
    <property type="evidence" value="ECO:0007669"/>
    <property type="project" value="UniProtKB-SubCell"/>
</dbReference>
<keyword evidence="3" id="KW-1003">Cell membrane</keyword>
<keyword evidence="9 12" id="KW-0357">Heparan sulfate</keyword>
<keyword evidence="7 12" id="KW-0472">Membrane</keyword>
<dbReference type="EMBL" id="JAWJWE010000001">
    <property type="protein sequence ID" value="KAK6644498.1"/>
    <property type="molecule type" value="Genomic_DNA"/>
</dbReference>
<evidence type="ECO:0000256" key="13">
    <source>
        <dbReference type="SAM" id="MobiDB-lite"/>
    </source>
</evidence>
<keyword evidence="4 12" id="KW-0336">GPI-anchor</keyword>
<evidence type="ECO:0008006" key="16">
    <source>
        <dbReference type="Google" id="ProtNLM"/>
    </source>
</evidence>
<keyword evidence="5" id="KW-0732">Signal</keyword>
<evidence type="ECO:0000256" key="4">
    <source>
        <dbReference type="ARBA" id="ARBA00022622"/>
    </source>
</evidence>
<dbReference type="GO" id="GO:1905475">
    <property type="term" value="P:regulation of protein localization to membrane"/>
    <property type="evidence" value="ECO:0007669"/>
    <property type="project" value="TreeGrafter"/>
</dbReference>
<dbReference type="AlphaFoldDB" id="A0AAN8XNK5"/>
<keyword evidence="6 12" id="KW-0654">Proteoglycan</keyword>
<evidence type="ECO:0000256" key="12">
    <source>
        <dbReference type="RuleBase" id="RU003519"/>
    </source>
</evidence>
<dbReference type="GO" id="GO:0016477">
    <property type="term" value="P:cell migration"/>
    <property type="evidence" value="ECO:0007669"/>
    <property type="project" value="TreeGrafter"/>
</dbReference>
<evidence type="ECO:0000313" key="14">
    <source>
        <dbReference type="EMBL" id="KAK6644498.1"/>
    </source>
</evidence>
<evidence type="ECO:0000256" key="10">
    <source>
        <dbReference type="ARBA" id="ARBA00023288"/>
    </source>
</evidence>
<evidence type="ECO:0000256" key="9">
    <source>
        <dbReference type="ARBA" id="ARBA00023207"/>
    </source>
</evidence>
<evidence type="ECO:0000256" key="1">
    <source>
        <dbReference type="ARBA" id="ARBA00004609"/>
    </source>
</evidence>
<evidence type="ECO:0000256" key="6">
    <source>
        <dbReference type="ARBA" id="ARBA00022974"/>
    </source>
</evidence>
<sequence>MLSSQLFCLGIMSDESPAGTDDHLRVCSKDSRTCCLSETERFLAKESEKDYNKVVSVAINQLSLVLGTRAKRFDNFFKGLLAESKRDFDKMFKKTYGIIYEQNAYVFTDFFEELERYYLKGQVDLEEAMENFFNTLYQKMFTVLNSQYQFDDKYLICIGDHMKDLKPFGDVPEKLSVQIKRSFVATRTFAQALNVAKDVLDYMRSLGAAGDCHSAFFRMSYCQGCKGMPELKPCSNLCHNILKGCLAYQMDLETEWNHFVDALSKVSDRLLGPFNIEMVVEPINIKISEAIMNFQENSHEVSEKVFSGCGRLHLGGRGRRETREIELETYEFTKEDFKPQQSQQQPTLEKLIRDIKQKAKDSKSFWSNLPYHICNDDKIAVTSRDAPCWNGTAVGRYNRKVTGNGLNNQQSNPEVHVDTTRPKSILNEQIYNLRILTNKLNNAYDGLDVDWIDSEDSSSADVGSGEGSGSKGIDPEGSGGGRPKPFDDNDYEKPDGGKTHHIPIRPISTNEESNVIPKDTNDLLGRGGATVYTSSGSSDLRSRISLLKAVTGYLFPIYIVWLGGSISEWL</sequence>
<comment type="subcellular location">
    <subcellularLocation>
        <location evidence="1 12">Cell membrane</location>
        <topology evidence="1 12">Lipid-anchor</topology>
        <topology evidence="1 12">GPI-anchor</topology>
    </subcellularLocation>
</comment>
<comment type="caution">
    <text evidence="14">The sequence shown here is derived from an EMBL/GenBank/DDBJ whole genome shotgun (WGS) entry which is preliminary data.</text>
</comment>
<evidence type="ECO:0000313" key="15">
    <source>
        <dbReference type="Proteomes" id="UP001372834"/>
    </source>
</evidence>
<evidence type="ECO:0000256" key="3">
    <source>
        <dbReference type="ARBA" id="ARBA00022475"/>
    </source>
</evidence>
<evidence type="ECO:0000256" key="7">
    <source>
        <dbReference type="ARBA" id="ARBA00023136"/>
    </source>
</evidence>
<dbReference type="Proteomes" id="UP001372834">
    <property type="component" value="Unassembled WGS sequence"/>
</dbReference>
<comment type="similarity">
    <text evidence="2 11">Belongs to the glypican family.</text>
</comment>
<dbReference type="GO" id="GO:0009986">
    <property type="term" value="C:cell surface"/>
    <property type="evidence" value="ECO:0007669"/>
    <property type="project" value="TreeGrafter"/>
</dbReference>
<keyword evidence="10 12" id="KW-0449">Lipoprotein</keyword>
<dbReference type="InterPro" id="IPR001863">
    <property type="entry name" value="Glypican"/>
</dbReference>
<reference evidence="14 15" key="1">
    <citation type="submission" date="2023-10" db="EMBL/GenBank/DDBJ databases">
        <title>Genomes of two closely related lineages of the louse Polyplax serrata with different host specificities.</title>
        <authorList>
            <person name="Martinu J."/>
            <person name="Tarabai H."/>
            <person name="Stefka J."/>
            <person name="Hypsa V."/>
        </authorList>
    </citation>
    <scope>NUCLEOTIDE SEQUENCE [LARGE SCALE GENOMIC DNA]</scope>
    <source>
        <strain evidence="14">HR10_N</strain>
    </source>
</reference>
<dbReference type="PANTHER" id="PTHR10822">
    <property type="entry name" value="GLYPICAN"/>
    <property type="match status" value="1"/>
</dbReference>
<dbReference type="Pfam" id="PF01153">
    <property type="entry name" value="Glypican"/>
    <property type="match status" value="1"/>
</dbReference>
<evidence type="ECO:0000256" key="2">
    <source>
        <dbReference type="ARBA" id="ARBA00010260"/>
    </source>
</evidence>
<protein>
    <recommendedName>
        <fullName evidence="16">Glypican-6</fullName>
    </recommendedName>
</protein>